<feature type="region of interest" description="Disordered" evidence="1">
    <location>
        <begin position="133"/>
        <end position="153"/>
    </location>
</feature>
<dbReference type="EMBL" id="MU129083">
    <property type="protein sequence ID" value="KAF9507374.1"/>
    <property type="molecule type" value="Genomic_DNA"/>
</dbReference>
<feature type="compositionally biased region" description="Polar residues" evidence="1">
    <location>
        <begin position="133"/>
        <end position="144"/>
    </location>
</feature>
<evidence type="ECO:0000313" key="3">
    <source>
        <dbReference type="Proteomes" id="UP000886523"/>
    </source>
</evidence>
<evidence type="ECO:0000256" key="1">
    <source>
        <dbReference type="SAM" id="MobiDB-lite"/>
    </source>
</evidence>
<dbReference type="Proteomes" id="UP000886523">
    <property type="component" value="Unassembled WGS sequence"/>
</dbReference>
<protein>
    <submittedName>
        <fullName evidence="2">Uncharacterized protein</fullName>
    </submittedName>
</protein>
<keyword evidence="3" id="KW-1185">Reference proteome</keyword>
<evidence type="ECO:0000313" key="2">
    <source>
        <dbReference type="EMBL" id="KAF9507374.1"/>
    </source>
</evidence>
<gene>
    <name evidence="2" type="ORF">BS47DRAFT_318854</name>
</gene>
<dbReference type="AlphaFoldDB" id="A0A9P6AL56"/>
<organism evidence="2 3">
    <name type="scientific">Hydnum rufescens UP504</name>
    <dbReference type="NCBI Taxonomy" id="1448309"/>
    <lineage>
        <taxon>Eukaryota</taxon>
        <taxon>Fungi</taxon>
        <taxon>Dikarya</taxon>
        <taxon>Basidiomycota</taxon>
        <taxon>Agaricomycotina</taxon>
        <taxon>Agaricomycetes</taxon>
        <taxon>Cantharellales</taxon>
        <taxon>Hydnaceae</taxon>
        <taxon>Hydnum</taxon>
    </lineage>
</organism>
<comment type="caution">
    <text evidence="2">The sequence shown here is derived from an EMBL/GenBank/DDBJ whole genome shotgun (WGS) entry which is preliminary data.</text>
</comment>
<proteinExistence type="predicted"/>
<reference evidence="2" key="1">
    <citation type="journal article" date="2020" name="Nat. Commun.">
        <title>Large-scale genome sequencing of mycorrhizal fungi provides insights into the early evolution of symbiotic traits.</title>
        <authorList>
            <person name="Miyauchi S."/>
            <person name="Kiss E."/>
            <person name="Kuo A."/>
            <person name="Drula E."/>
            <person name="Kohler A."/>
            <person name="Sanchez-Garcia M."/>
            <person name="Morin E."/>
            <person name="Andreopoulos B."/>
            <person name="Barry K.W."/>
            <person name="Bonito G."/>
            <person name="Buee M."/>
            <person name="Carver A."/>
            <person name="Chen C."/>
            <person name="Cichocki N."/>
            <person name="Clum A."/>
            <person name="Culley D."/>
            <person name="Crous P.W."/>
            <person name="Fauchery L."/>
            <person name="Girlanda M."/>
            <person name="Hayes R.D."/>
            <person name="Keri Z."/>
            <person name="LaButti K."/>
            <person name="Lipzen A."/>
            <person name="Lombard V."/>
            <person name="Magnuson J."/>
            <person name="Maillard F."/>
            <person name="Murat C."/>
            <person name="Nolan M."/>
            <person name="Ohm R.A."/>
            <person name="Pangilinan J."/>
            <person name="Pereira M.F."/>
            <person name="Perotto S."/>
            <person name="Peter M."/>
            <person name="Pfister S."/>
            <person name="Riley R."/>
            <person name="Sitrit Y."/>
            <person name="Stielow J.B."/>
            <person name="Szollosi G."/>
            <person name="Zifcakova L."/>
            <person name="Stursova M."/>
            <person name="Spatafora J.W."/>
            <person name="Tedersoo L."/>
            <person name="Vaario L.M."/>
            <person name="Yamada A."/>
            <person name="Yan M."/>
            <person name="Wang P."/>
            <person name="Xu J."/>
            <person name="Bruns T."/>
            <person name="Baldrian P."/>
            <person name="Vilgalys R."/>
            <person name="Dunand C."/>
            <person name="Henrissat B."/>
            <person name="Grigoriev I.V."/>
            <person name="Hibbett D."/>
            <person name="Nagy L.G."/>
            <person name="Martin F.M."/>
        </authorList>
    </citation>
    <scope>NUCLEOTIDE SEQUENCE</scope>
    <source>
        <strain evidence="2">UP504</strain>
    </source>
</reference>
<name>A0A9P6AL56_9AGAM</name>
<sequence length="153" mass="17933">MREILRKARRPKRRPVATINIILWCSSILNTSSLVRYCHSGLKREDTKFPEVWRLGWDAKIRKRYISRGTYFPKCLSKAVSPGRLLPYKIEDGREGDTEFSEGWRLGWGTKTGKRHIIARHLFPKIYLPRSFPRQTSNIPQDQGRQGGGYRIF</sequence>
<accession>A0A9P6AL56</accession>